<evidence type="ECO:0000256" key="3">
    <source>
        <dbReference type="ARBA" id="ARBA00022525"/>
    </source>
</evidence>
<dbReference type="EMBL" id="AB769881">
    <property type="protein sequence ID" value="BAM72534.1"/>
    <property type="molecule type" value="Genomic_DNA"/>
</dbReference>
<dbReference type="GO" id="GO:0005576">
    <property type="term" value="C:extracellular region"/>
    <property type="evidence" value="ECO:0007669"/>
    <property type="project" value="UniProtKB-SubCell"/>
</dbReference>
<reference evidence="6" key="1">
    <citation type="submission" date="2012-12" db="EMBL/GenBank/DDBJ databases">
        <title>Structural organization and evolution of a cluster of small serum protein genes of Protobothrops flavoviridis snake.</title>
        <authorList>
            <person name="Tanaka Y."/>
            <person name="Deshimaru M."/>
            <person name="Shioi N."/>
            <person name="Terada S."/>
        </authorList>
    </citation>
    <scope>NUCLEOTIDE SEQUENCE</scope>
    <source>
        <tissue evidence="6">Liver</tissue>
    </source>
</reference>
<dbReference type="AlphaFoldDB" id="L0N0Z0"/>
<protein>
    <submittedName>
        <fullName evidence="6">Small serum protein-1</fullName>
    </submittedName>
</protein>
<keyword evidence="4" id="KW-1015">Disulfide bond</keyword>
<dbReference type="Pfam" id="PF05825">
    <property type="entry name" value="PSP94"/>
    <property type="match status" value="1"/>
</dbReference>
<comment type="similarity">
    <text evidence="2">Belongs to the beta-microseminoprotein family.</text>
</comment>
<accession>L0N0Z0</accession>
<evidence type="ECO:0000256" key="2">
    <source>
        <dbReference type="ARBA" id="ARBA00010352"/>
    </source>
</evidence>
<proteinExistence type="inferred from homology"/>
<feature type="chain" id="PRO_5003946858" evidence="5">
    <location>
        <begin position="20"/>
        <end position="107"/>
    </location>
</feature>
<keyword evidence="5" id="KW-0732">Signal</keyword>
<keyword evidence="3" id="KW-0964">Secreted</keyword>
<gene>
    <name evidence="6" type="primary">SSP1</name>
</gene>
<dbReference type="Gene3D" id="2.60.40.1900">
    <property type="entry name" value="Beta-microseminoprotein (PSP94) domain"/>
    <property type="match status" value="1"/>
</dbReference>
<feature type="signal peptide" evidence="5">
    <location>
        <begin position="1"/>
        <end position="19"/>
    </location>
</feature>
<sequence length="107" mass="12151">MRVFFSLIIFSFTLATCHGVCAPRPEHIDGEVATRICVDPNDRSRHLVVSKWNTAGCTICECFKGGLRCCLRHDAIPFRDGCESVLNQVTCEYEFYRLDDLSKRCDA</sequence>
<evidence type="ECO:0000256" key="5">
    <source>
        <dbReference type="SAM" id="SignalP"/>
    </source>
</evidence>
<dbReference type="PANTHER" id="PTHR10500">
    <property type="entry name" value="BETA-MICROSEMINOPROTEIN"/>
    <property type="match status" value="1"/>
</dbReference>
<name>L0N0Z0_PROFL</name>
<evidence type="ECO:0000256" key="4">
    <source>
        <dbReference type="ARBA" id="ARBA00023157"/>
    </source>
</evidence>
<evidence type="ECO:0000256" key="1">
    <source>
        <dbReference type="ARBA" id="ARBA00004613"/>
    </source>
</evidence>
<organism evidence="6">
    <name type="scientific">Protobothrops flavoviridis</name>
    <name type="common">Habu</name>
    <name type="synonym">Trimeresurus flavoviridis</name>
    <dbReference type="NCBI Taxonomy" id="88087"/>
    <lineage>
        <taxon>Eukaryota</taxon>
        <taxon>Metazoa</taxon>
        <taxon>Chordata</taxon>
        <taxon>Craniata</taxon>
        <taxon>Vertebrata</taxon>
        <taxon>Euteleostomi</taxon>
        <taxon>Lepidosauria</taxon>
        <taxon>Squamata</taxon>
        <taxon>Bifurcata</taxon>
        <taxon>Unidentata</taxon>
        <taxon>Episquamata</taxon>
        <taxon>Toxicofera</taxon>
        <taxon>Serpentes</taxon>
        <taxon>Colubroidea</taxon>
        <taxon>Viperidae</taxon>
        <taxon>Crotalinae</taxon>
        <taxon>Protobothrops</taxon>
    </lineage>
</organism>
<dbReference type="PANTHER" id="PTHR10500:SF7">
    <property type="entry name" value="BETA-MICROSEMINOPROTEIN"/>
    <property type="match status" value="1"/>
</dbReference>
<evidence type="ECO:0000313" key="6">
    <source>
        <dbReference type="EMBL" id="BAM72534.1"/>
    </source>
</evidence>
<comment type="subcellular location">
    <subcellularLocation>
        <location evidence="1">Secreted</location>
    </subcellularLocation>
</comment>
<dbReference type="InterPro" id="IPR008735">
    <property type="entry name" value="PSP94"/>
</dbReference>